<keyword evidence="5" id="KW-0812">Transmembrane</keyword>
<evidence type="ECO:0000313" key="8">
    <source>
        <dbReference type="EnsemblMetazoa" id="XP_038068406.1"/>
    </source>
</evidence>
<name>A0A914AYS1_PATMI</name>
<dbReference type="OrthoDB" id="6105938at2759"/>
<dbReference type="PANTHER" id="PTHR15898:SF13">
    <property type="entry name" value="BIFUNCTIONAL APOPTOSIS REGULATOR"/>
    <property type="match status" value="1"/>
</dbReference>
<dbReference type="CTD" id="51283"/>
<dbReference type="GO" id="GO:0061630">
    <property type="term" value="F:ubiquitin protein ligase activity"/>
    <property type="evidence" value="ECO:0007669"/>
    <property type="project" value="TreeGrafter"/>
</dbReference>
<dbReference type="GO" id="GO:0008270">
    <property type="term" value="F:zinc ion binding"/>
    <property type="evidence" value="ECO:0007669"/>
    <property type="project" value="UniProtKB-KW"/>
</dbReference>
<organism evidence="8 9">
    <name type="scientific">Patiria miniata</name>
    <name type="common">Bat star</name>
    <name type="synonym">Asterina miniata</name>
    <dbReference type="NCBI Taxonomy" id="46514"/>
    <lineage>
        <taxon>Eukaryota</taxon>
        <taxon>Metazoa</taxon>
        <taxon>Echinodermata</taxon>
        <taxon>Eleutherozoa</taxon>
        <taxon>Asterozoa</taxon>
        <taxon>Asteroidea</taxon>
        <taxon>Valvatacea</taxon>
        <taxon>Valvatida</taxon>
        <taxon>Asterinidae</taxon>
        <taxon>Patiria</taxon>
    </lineage>
</organism>
<feature type="transmembrane region" description="Helical" evidence="5">
    <location>
        <begin position="169"/>
        <end position="187"/>
    </location>
</feature>
<proteinExistence type="predicted"/>
<dbReference type="InterPro" id="IPR013761">
    <property type="entry name" value="SAM/pointed_sf"/>
</dbReference>
<dbReference type="Gene3D" id="1.10.150.50">
    <property type="entry name" value="Transcription Factor, Ets-1"/>
    <property type="match status" value="1"/>
</dbReference>
<keyword evidence="2 4" id="KW-0863">Zinc-finger</keyword>
<evidence type="ECO:0000259" key="7">
    <source>
        <dbReference type="PROSITE" id="PS50105"/>
    </source>
</evidence>
<keyword evidence="3" id="KW-0862">Zinc</keyword>
<feature type="domain" description="SAM" evidence="7">
    <location>
        <begin position="205"/>
        <end position="274"/>
    </location>
</feature>
<sequence length="465" mass="53461">MKVKVEAPCYEIVVSPMDVDNPEGELNLRPGNYGNHVSQSEDLTMSSEHLSPMSESTFTCGCCYEIMVQPTTLNCGHSFCRLCLARWWKTQKRTTCPECRHPWTGFPHVNIILRNTMEKLCTPQLEARAATLQTPTSASILEEFEQFGQELEKTQTKGMAAGNRAPRGFVWGVLTTLGVVFVVQLLLNWGSGDSNMLVYKPLSTWKSEEVSDWLQELGSWAGNQYSQQFLEHSINGNLLMGLTEESQLEDEPFNIKNVLHRRAILAALERVKERGAKPPRDLWEYKSLHRGLATFLLFVVKEFPRITISSMYIFYYEDIFLPFIHITCPGSQSEDIVEGMQLPKNYNDTIEWDQWAEFIPKFIFLPYYLMAELSWAWIDVNFMPVIFILANCVFLTMIEAKTVRKVLKHGLKVLIPTIKKPANTMLFILVSVVMWPLIPSIFCDFAFYISLYYSPCGNFYTIFFQ</sequence>
<evidence type="ECO:0000259" key="6">
    <source>
        <dbReference type="PROSITE" id="PS50089"/>
    </source>
</evidence>
<evidence type="ECO:0000256" key="5">
    <source>
        <dbReference type="SAM" id="Phobius"/>
    </source>
</evidence>
<dbReference type="SMART" id="SM00184">
    <property type="entry name" value="RING"/>
    <property type="match status" value="1"/>
</dbReference>
<accession>A0A914AYS1</accession>
<dbReference type="InterPro" id="IPR001660">
    <property type="entry name" value="SAM"/>
</dbReference>
<protein>
    <recommendedName>
        <fullName evidence="10">Bifunctional apoptosis regulator</fullName>
    </recommendedName>
</protein>
<dbReference type="InterPro" id="IPR001841">
    <property type="entry name" value="Znf_RING"/>
</dbReference>
<evidence type="ECO:0000256" key="4">
    <source>
        <dbReference type="PROSITE-ProRule" id="PRU00175"/>
    </source>
</evidence>
<dbReference type="InterPro" id="IPR017907">
    <property type="entry name" value="Znf_RING_CS"/>
</dbReference>
<dbReference type="Pfam" id="PF15227">
    <property type="entry name" value="zf-C3HC4_4"/>
    <property type="match status" value="1"/>
</dbReference>
<evidence type="ECO:0000313" key="9">
    <source>
        <dbReference type="Proteomes" id="UP000887568"/>
    </source>
</evidence>
<dbReference type="Proteomes" id="UP000887568">
    <property type="component" value="Unplaced"/>
</dbReference>
<dbReference type="PROSITE" id="PS50089">
    <property type="entry name" value="ZF_RING_2"/>
    <property type="match status" value="1"/>
</dbReference>
<dbReference type="EnsemblMetazoa" id="XM_038212478.1">
    <property type="protein sequence ID" value="XP_038068406.1"/>
    <property type="gene ID" value="LOC119737851"/>
</dbReference>
<reference evidence="8" key="1">
    <citation type="submission" date="2022-11" db="UniProtKB">
        <authorList>
            <consortium name="EnsemblMetazoa"/>
        </authorList>
    </citation>
    <scope>IDENTIFICATION</scope>
</reference>
<dbReference type="GO" id="GO:0005634">
    <property type="term" value="C:nucleus"/>
    <property type="evidence" value="ECO:0007669"/>
    <property type="project" value="TreeGrafter"/>
</dbReference>
<dbReference type="Pfam" id="PF00536">
    <property type="entry name" value="SAM_1"/>
    <property type="match status" value="1"/>
</dbReference>
<dbReference type="SUPFAM" id="SSF57850">
    <property type="entry name" value="RING/U-box"/>
    <property type="match status" value="1"/>
</dbReference>
<feature type="domain" description="RING-type" evidence="6">
    <location>
        <begin position="60"/>
        <end position="100"/>
    </location>
</feature>
<dbReference type="AlphaFoldDB" id="A0A914AYS1"/>
<dbReference type="PANTHER" id="PTHR15898">
    <property type="entry name" value="BIFUNCTIONAL APOPTOSIS REGULATOR"/>
    <property type="match status" value="1"/>
</dbReference>
<dbReference type="SMART" id="SM00454">
    <property type="entry name" value="SAM"/>
    <property type="match status" value="1"/>
</dbReference>
<evidence type="ECO:0000256" key="1">
    <source>
        <dbReference type="ARBA" id="ARBA00022723"/>
    </source>
</evidence>
<keyword evidence="9" id="KW-1185">Reference proteome</keyword>
<dbReference type="RefSeq" id="XP_038068406.1">
    <property type="nucleotide sequence ID" value="XM_038212478.1"/>
</dbReference>
<evidence type="ECO:0000256" key="3">
    <source>
        <dbReference type="ARBA" id="ARBA00022833"/>
    </source>
</evidence>
<dbReference type="PROSITE" id="PS50105">
    <property type="entry name" value="SAM_DOMAIN"/>
    <property type="match status" value="1"/>
</dbReference>
<evidence type="ECO:0008006" key="10">
    <source>
        <dbReference type="Google" id="ProtNLM"/>
    </source>
</evidence>
<feature type="transmembrane region" description="Helical" evidence="5">
    <location>
        <begin position="426"/>
        <end position="449"/>
    </location>
</feature>
<evidence type="ECO:0000256" key="2">
    <source>
        <dbReference type="ARBA" id="ARBA00022771"/>
    </source>
</evidence>
<feature type="transmembrane region" description="Helical" evidence="5">
    <location>
        <begin position="375"/>
        <end position="398"/>
    </location>
</feature>
<dbReference type="GeneID" id="119737851"/>
<keyword evidence="5" id="KW-1133">Transmembrane helix</keyword>
<keyword evidence="1" id="KW-0479">Metal-binding</keyword>
<dbReference type="OMA" id="GNDQMPT"/>
<dbReference type="Gene3D" id="3.30.40.10">
    <property type="entry name" value="Zinc/RING finger domain, C3HC4 (zinc finger)"/>
    <property type="match status" value="1"/>
</dbReference>
<dbReference type="InterPro" id="IPR013083">
    <property type="entry name" value="Znf_RING/FYVE/PHD"/>
</dbReference>
<dbReference type="PROSITE" id="PS00518">
    <property type="entry name" value="ZF_RING_1"/>
    <property type="match status" value="1"/>
</dbReference>
<keyword evidence="5" id="KW-0472">Membrane</keyword>
<dbReference type="CDD" id="cd16497">
    <property type="entry name" value="RING-HC_BAR"/>
    <property type="match status" value="1"/>
</dbReference>
<dbReference type="SUPFAM" id="SSF47769">
    <property type="entry name" value="SAM/Pointed domain"/>
    <property type="match status" value="1"/>
</dbReference>
<dbReference type="GO" id="GO:0043161">
    <property type="term" value="P:proteasome-mediated ubiquitin-dependent protein catabolic process"/>
    <property type="evidence" value="ECO:0007669"/>
    <property type="project" value="TreeGrafter"/>
</dbReference>